<dbReference type="GO" id="GO:0046872">
    <property type="term" value="F:metal ion binding"/>
    <property type="evidence" value="ECO:0007669"/>
    <property type="project" value="UniProtKB-UniRule"/>
</dbReference>
<feature type="domain" description="CFEM" evidence="17">
    <location>
        <begin position="436"/>
        <end position="546"/>
    </location>
</feature>
<organism evidence="18 19">
    <name type="scientific">Ascochyta lentis</name>
    <dbReference type="NCBI Taxonomy" id="205686"/>
    <lineage>
        <taxon>Eukaryota</taxon>
        <taxon>Fungi</taxon>
        <taxon>Dikarya</taxon>
        <taxon>Ascomycota</taxon>
        <taxon>Pezizomycotina</taxon>
        <taxon>Dothideomycetes</taxon>
        <taxon>Pleosporomycetidae</taxon>
        <taxon>Pleosporales</taxon>
        <taxon>Pleosporineae</taxon>
        <taxon>Didymellaceae</taxon>
        <taxon>Ascochyta</taxon>
    </lineage>
</organism>
<feature type="transmembrane region" description="Helical" evidence="16">
    <location>
        <begin position="759"/>
        <end position="781"/>
    </location>
</feature>
<feature type="disulfide bond" evidence="14">
    <location>
        <begin position="486"/>
        <end position="519"/>
    </location>
</feature>
<dbReference type="InterPro" id="IPR008427">
    <property type="entry name" value="Extracellular_membr_CFEM_dom"/>
</dbReference>
<feature type="transmembrane region" description="Helical" evidence="16">
    <location>
        <begin position="683"/>
        <end position="706"/>
    </location>
</feature>
<reference evidence="18" key="2">
    <citation type="submission" date="2020-09" db="EMBL/GenBank/DDBJ databases">
        <title>Reference genome assembly for Australian Ascochyta lentis isolate Al4.</title>
        <authorList>
            <person name="Lee R.C."/>
            <person name="Farfan-Caceres L.M."/>
            <person name="Debler J.W."/>
            <person name="Williams A.H."/>
            <person name="Henares B.M."/>
        </authorList>
    </citation>
    <scope>NUCLEOTIDE SEQUENCE</scope>
    <source>
        <strain evidence="18">Al4</strain>
    </source>
</reference>
<feature type="region of interest" description="Disordered" evidence="15">
    <location>
        <begin position="910"/>
        <end position="932"/>
    </location>
</feature>
<feature type="disulfide bond" evidence="14">
    <location>
        <begin position="467"/>
        <end position="498"/>
    </location>
</feature>
<dbReference type="PROSITE" id="PS52012">
    <property type="entry name" value="CFEM"/>
    <property type="match status" value="1"/>
</dbReference>
<dbReference type="Pfam" id="PF20684">
    <property type="entry name" value="Fung_rhodopsin"/>
    <property type="match status" value="1"/>
</dbReference>
<keyword evidence="8" id="KW-0732">Signal</keyword>
<name>A0A8H7MEI6_9PLEO</name>
<dbReference type="PANTHER" id="PTHR33048">
    <property type="entry name" value="PTH11-LIKE INTEGRAL MEMBRANE PROTEIN (AFU_ORTHOLOGUE AFUA_5G11245)"/>
    <property type="match status" value="1"/>
</dbReference>
<reference evidence="18" key="1">
    <citation type="submission" date="2018-12" db="EMBL/GenBank/DDBJ databases">
        <authorList>
            <person name="Syme R.A."/>
            <person name="Farfan-Caceres L."/>
            <person name="Lichtenzveig J."/>
        </authorList>
    </citation>
    <scope>NUCLEOTIDE SEQUENCE</scope>
    <source>
        <strain evidence="18">Al4</strain>
    </source>
</reference>
<evidence type="ECO:0000256" key="15">
    <source>
        <dbReference type="SAM" id="MobiDB-lite"/>
    </source>
</evidence>
<feature type="compositionally biased region" description="Basic and acidic residues" evidence="15">
    <location>
        <begin position="41"/>
        <end position="59"/>
    </location>
</feature>
<dbReference type="AlphaFoldDB" id="A0A8H7MEI6"/>
<feature type="transmembrane region" description="Helical" evidence="16">
    <location>
        <begin position="563"/>
        <end position="587"/>
    </location>
</feature>
<evidence type="ECO:0000256" key="10">
    <source>
        <dbReference type="ARBA" id="ARBA00023136"/>
    </source>
</evidence>
<feature type="transmembrane region" description="Helical" evidence="16">
    <location>
        <begin position="607"/>
        <end position="629"/>
    </location>
</feature>
<evidence type="ECO:0000256" key="7">
    <source>
        <dbReference type="ARBA" id="ARBA00022692"/>
    </source>
</evidence>
<keyword evidence="19" id="KW-1185">Reference proteome</keyword>
<dbReference type="Pfam" id="PF24494">
    <property type="entry name" value="DUF7587"/>
    <property type="match status" value="1"/>
</dbReference>
<evidence type="ECO:0000256" key="12">
    <source>
        <dbReference type="ARBA" id="ARBA00023288"/>
    </source>
</evidence>
<evidence type="ECO:0000256" key="11">
    <source>
        <dbReference type="ARBA" id="ARBA00023157"/>
    </source>
</evidence>
<dbReference type="InterPro" id="IPR052337">
    <property type="entry name" value="SAT4-like"/>
</dbReference>
<feature type="binding site" description="axial binding residue" evidence="14">
    <location>
        <position position="481"/>
    </location>
    <ligand>
        <name>heme</name>
        <dbReference type="ChEBI" id="CHEBI:30413"/>
    </ligand>
    <ligandPart>
        <name>Fe</name>
        <dbReference type="ChEBI" id="CHEBI:18248"/>
    </ligandPart>
</feature>
<evidence type="ECO:0000256" key="14">
    <source>
        <dbReference type="PROSITE-ProRule" id="PRU01356"/>
    </source>
</evidence>
<evidence type="ECO:0000313" key="19">
    <source>
        <dbReference type="Proteomes" id="UP000651452"/>
    </source>
</evidence>
<feature type="disulfide bond" evidence="14">
    <location>
        <begin position="463"/>
        <end position="503"/>
    </location>
</feature>
<feature type="compositionally biased region" description="Polar residues" evidence="15">
    <location>
        <begin position="796"/>
        <end position="807"/>
    </location>
</feature>
<comment type="similarity">
    <text evidence="13">Belongs to the SAT4 family.</text>
</comment>
<dbReference type="Proteomes" id="UP000651452">
    <property type="component" value="Unassembled WGS sequence"/>
</dbReference>
<evidence type="ECO:0000256" key="6">
    <source>
        <dbReference type="ARBA" id="ARBA00022622"/>
    </source>
</evidence>
<keyword evidence="6" id="KW-0336">GPI-anchor</keyword>
<feature type="transmembrane region" description="Helical" evidence="16">
    <location>
        <begin position="530"/>
        <end position="551"/>
    </location>
</feature>
<keyword evidence="9 16" id="KW-1133">Transmembrane helix</keyword>
<evidence type="ECO:0000256" key="5">
    <source>
        <dbReference type="ARBA" id="ARBA00022525"/>
    </source>
</evidence>
<dbReference type="OrthoDB" id="408702at2759"/>
<feature type="disulfide bond" evidence="14">
    <location>
        <begin position="477"/>
        <end position="484"/>
    </location>
</feature>
<evidence type="ECO:0000256" key="8">
    <source>
        <dbReference type="ARBA" id="ARBA00022729"/>
    </source>
</evidence>
<feature type="compositionally biased region" description="Polar residues" evidence="15">
    <location>
        <begin position="920"/>
        <end position="932"/>
    </location>
</feature>
<evidence type="ECO:0000313" key="18">
    <source>
        <dbReference type="EMBL" id="KAF9693369.1"/>
    </source>
</evidence>
<feature type="compositionally biased region" description="Polar residues" evidence="15">
    <location>
        <begin position="28"/>
        <end position="38"/>
    </location>
</feature>
<evidence type="ECO:0000256" key="13">
    <source>
        <dbReference type="ARBA" id="ARBA00038359"/>
    </source>
</evidence>
<evidence type="ECO:0000256" key="9">
    <source>
        <dbReference type="ARBA" id="ARBA00022989"/>
    </source>
</evidence>
<feature type="transmembrane region" description="Helical" evidence="16">
    <location>
        <begin position="641"/>
        <end position="663"/>
    </location>
</feature>
<keyword evidence="14" id="KW-0479">Metal-binding</keyword>
<keyword evidence="14" id="KW-0408">Iron</keyword>
<proteinExistence type="inferred from homology"/>
<dbReference type="GO" id="GO:0005576">
    <property type="term" value="C:extracellular region"/>
    <property type="evidence" value="ECO:0007669"/>
    <property type="project" value="UniProtKB-SubCell"/>
</dbReference>
<feature type="region of interest" description="Disordered" evidence="15">
    <location>
        <begin position="23"/>
        <end position="65"/>
    </location>
</feature>
<dbReference type="EMBL" id="RZGK01000016">
    <property type="protein sequence ID" value="KAF9693369.1"/>
    <property type="molecule type" value="Genomic_DNA"/>
</dbReference>
<comment type="caution">
    <text evidence="18">The sequence shown here is derived from an EMBL/GenBank/DDBJ whole genome shotgun (WGS) entry which is preliminary data.</text>
</comment>
<keyword evidence="14" id="KW-0349">Heme</keyword>
<feature type="region of interest" description="Disordered" evidence="15">
    <location>
        <begin position="796"/>
        <end position="815"/>
    </location>
</feature>
<evidence type="ECO:0000259" key="17">
    <source>
        <dbReference type="PROSITE" id="PS52012"/>
    </source>
</evidence>
<dbReference type="Pfam" id="PF05730">
    <property type="entry name" value="CFEM"/>
    <property type="match status" value="1"/>
</dbReference>
<evidence type="ECO:0000256" key="1">
    <source>
        <dbReference type="ARBA" id="ARBA00004141"/>
    </source>
</evidence>
<gene>
    <name evidence="18" type="ORF">EKO04_008691</name>
</gene>
<feature type="transmembrane region" description="Helical" evidence="16">
    <location>
        <begin position="718"/>
        <end position="739"/>
    </location>
</feature>
<keyword evidence="5" id="KW-0964">Secreted</keyword>
<keyword evidence="6" id="KW-0325">Glycoprotein</keyword>
<dbReference type="InterPro" id="IPR056009">
    <property type="entry name" value="DUF7587"/>
</dbReference>
<evidence type="ECO:0000256" key="16">
    <source>
        <dbReference type="SAM" id="Phobius"/>
    </source>
</evidence>
<evidence type="ECO:0000256" key="4">
    <source>
        <dbReference type="ARBA" id="ARBA00010031"/>
    </source>
</evidence>
<keyword evidence="10 16" id="KW-0472">Membrane</keyword>
<dbReference type="PANTHER" id="PTHR33048:SF131">
    <property type="entry name" value="INTEGRAL MEMBRANE PROTEIN"/>
    <property type="match status" value="1"/>
</dbReference>
<accession>A0A8H7MEI6</accession>
<dbReference type="InterPro" id="IPR049326">
    <property type="entry name" value="Rhodopsin_dom_fungi"/>
</dbReference>
<dbReference type="GO" id="GO:0098552">
    <property type="term" value="C:side of membrane"/>
    <property type="evidence" value="ECO:0007669"/>
    <property type="project" value="UniProtKB-KW"/>
</dbReference>
<dbReference type="SMART" id="SM00747">
    <property type="entry name" value="CFEM"/>
    <property type="match status" value="1"/>
</dbReference>
<evidence type="ECO:0000256" key="3">
    <source>
        <dbReference type="ARBA" id="ARBA00004613"/>
    </source>
</evidence>
<evidence type="ECO:0000256" key="2">
    <source>
        <dbReference type="ARBA" id="ARBA00004589"/>
    </source>
</evidence>
<keyword evidence="11 14" id="KW-1015">Disulfide bond</keyword>
<sequence>MADSPAYGSSDTQPSVECHLSVAPVSKQPVTPFTQNSRCPLHRDEHDDEDRCASSRLRPEEEETITSKLRDPITISFSDTKARQRNLTHGKSNMLPPFFYRTFYETSITLCSRVSKDTHAKHRERPDLKISPGNAFQAIGKVNLSKALTKEGVERQLKWNKKRDPSPWISVFNDESHAIRRAGFHYDDSERIGDRVSIAQINTAGLMAATLSGSCESVWEIITQLKPMGKSYVSNKSCQHVDIPVWISKEAVPDDSSSITAQQFNNSGAELWVSIAELRKSDLKDGILGHKASKYIMAKGHAYEWLALGFIPESRIVKVMPWDGDVLHRVRGKCIVRSKYSMDDWIFDWKLESWRMDSTLYGFSQYQESILLKVNTKNTSPVIKTIKHNKRKHTLYADGKHDEPRRIKFSRRTRPLHENLDLSTMSLRSLVAVLLWLLAFFSAEARGLRLDSRELTIADAPACGLRCLFLELPASGCAPTDVECICSNEPLEYALAACLLANCTMQDSLETSRVQADLCNLSNESKTQDVILYTSIVYSIAFLSISLRICGKAVSKRLAWDDAMVVAALLLTVVPLGCVLDMTMNGFGKHLWNLSDGRLSPILRNLYISWSTYVIVLCMIKVSLVLFYLEIFKTRRFQITAYIFLGFMIANSLAIFLVAIFACNPVSSFWNRDIKGKCLDIQAVAYANSASAIVQDIILLILPLVFIKNLQMKRFRKIAVGFMFCIGTFGIIATIMRLPSLSTFKISIDPTWDYVPVTIWTELELAAGFLCVSLPSIRMLLVRLLPKRVKEILSNITHPSRSKSNPTPRRPIPIEQRSWNKPSAWINLSANSTNLSDDNSKGMKPLTLGSGARGSFMSAFWNHTSSQPSQFFHLRSESRRLESAMSNYSESCLAVTRPPYQEERNVEQVELSDVPKSHRSVSMSPTSCNSNDGSITALPQIGCIPEGSYSESDLFREHRGLNTQWPHHEKDMA</sequence>
<protein>
    <recommendedName>
        <fullName evidence="17">CFEM domain-containing protein</fullName>
    </recommendedName>
</protein>
<keyword evidence="12" id="KW-0449">Lipoprotein</keyword>
<comment type="subcellular location">
    <subcellularLocation>
        <location evidence="2">Membrane</location>
        <topology evidence="2">Lipid-anchor</topology>
        <topology evidence="2">GPI-anchor</topology>
    </subcellularLocation>
    <subcellularLocation>
        <location evidence="1">Membrane</location>
        <topology evidence="1">Multi-pass membrane protein</topology>
    </subcellularLocation>
    <subcellularLocation>
        <location evidence="3">Secreted</location>
    </subcellularLocation>
</comment>
<keyword evidence="7 16" id="KW-0812">Transmembrane</keyword>
<comment type="similarity">
    <text evidence="4">Belongs to the RBT5 family.</text>
</comment>